<proteinExistence type="predicted"/>
<dbReference type="AlphaFoldDB" id="A0AAN7AIV6"/>
<reference evidence="1" key="1">
    <citation type="journal article" date="2023" name="Mol. Phylogenet. Evol.">
        <title>Genome-scale phylogeny and comparative genomics of the fungal order Sordariales.</title>
        <authorList>
            <person name="Hensen N."/>
            <person name="Bonometti L."/>
            <person name="Westerberg I."/>
            <person name="Brannstrom I.O."/>
            <person name="Guillou S."/>
            <person name="Cros-Aarteil S."/>
            <person name="Calhoun S."/>
            <person name="Haridas S."/>
            <person name="Kuo A."/>
            <person name="Mondo S."/>
            <person name="Pangilinan J."/>
            <person name="Riley R."/>
            <person name="LaButti K."/>
            <person name="Andreopoulos B."/>
            <person name="Lipzen A."/>
            <person name="Chen C."/>
            <person name="Yan M."/>
            <person name="Daum C."/>
            <person name="Ng V."/>
            <person name="Clum A."/>
            <person name="Steindorff A."/>
            <person name="Ohm R.A."/>
            <person name="Martin F."/>
            <person name="Silar P."/>
            <person name="Natvig D.O."/>
            <person name="Lalanne C."/>
            <person name="Gautier V."/>
            <person name="Ament-Velasquez S.L."/>
            <person name="Kruys A."/>
            <person name="Hutchinson M.I."/>
            <person name="Powell A.J."/>
            <person name="Barry K."/>
            <person name="Miller A.N."/>
            <person name="Grigoriev I.V."/>
            <person name="Debuchy R."/>
            <person name="Gladieux P."/>
            <person name="Hiltunen Thoren M."/>
            <person name="Johannesson H."/>
        </authorList>
    </citation>
    <scope>NUCLEOTIDE SEQUENCE</scope>
    <source>
        <strain evidence="1">PSN309</strain>
    </source>
</reference>
<dbReference type="Proteomes" id="UP001302126">
    <property type="component" value="Unassembled WGS sequence"/>
</dbReference>
<organism evidence="1 2">
    <name type="scientific">Podospora australis</name>
    <dbReference type="NCBI Taxonomy" id="1536484"/>
    <lineage>
        <taxon>Eukaryota</taxon>
        <taxon>Fungi</taxon>
        <taxon>Dikarya</taxon>
        <taxon>Ascomycota</taxon>
        <taxon>Pezizomycotina</taxon>
        <taxon>Sordariomycetes</taxon>
        <taxon>Sordariomycetidae</taxon>
        <taxon>Sordariales</taxon>
        <taxon>Podosporaceae</taxon>
        <taxon>Podospora</taxon>
    </lineage>
</organism>
<evidence type="ECO:0000313" key="2">
    <source>
        <dbReference type="Proteomes" id="UP001302126"/>
    </source>
</evidence>
<dbReference type="EMBL" id="MU864367">
    <property type="protein sequence ID" value="KAK4190311.1"/>
    <property type="molecule type" value="Genomic_DNA"/>
</dbReference>
<keyword evidence="2" id="KW-1185">Reference proteome</keyword>
<reference evidence="1" key="2">
    <citation type="submission" date="2023-05" db="EMBL/GenBank/DDBJ databases">
        <authorList>
            <consortium name="Lawrence Berkeley National Laboratory"/>
            <person name="Steindorff A."/>
            <person name="Hensen N."/>
            <person name="Bonometti L."/>
            <person name="Westerberg I."/>
            <person name="Brannstrom I.O."/>
            <person name="Guillou S."/>
            <person name="Cros-Aarteil S."/>
            <person name="Calhoun S."/>
            <person name="Haridas S."/>
            <person name="Kuo A."/>
            <person name="Mondo S."/>
            <person name="Pangilinan J."/>
            <person name="Riley R."/>
            <person name="Labutti K."/>
            <person name="Andreopoulos B."/>
            <person name="Lipzen A."/>
            <person name="Chen C."/>
            <person name="Yanf M."/>
            <person name="Daum C."/>
            <person name="Ng V."/>
            <person name="Clum A."/>
            <person name="Ohm R."/>
            <person name="Martin F."/>
            <person name="Silar P."/>
            <person name="Natvig D."/>
            <person name="Lalanne C."/>
            <person name="Gautier V."/>
            <person name="Ament-Velasquez S.L."/>
            <person name="Kruys A."/>
            <person name="Hutchinson M.I."/>
            <person name="Powell A.J."/>
            <person name="Barry K."/>
            <person name="Miller A.N."/>
            <person name="Grigoriev I.V."/>
            <person name="Debuchy R."/>
            <person name="Gladieux P."/>
            <person name="Thoren M.H."/>
            <person name="Johannesson H."/>
        </authorList>
    </citation>
    <scope>NUCLEOTIDE SEQUENCE</scope>
    <source>
        <strain evidence="1">PSN309</strain>
    </source>
</reference>
<gene>
    <name evidence="1" type="ORF">QBC35DRAFT_490675</name>
</gene>
<comment type="caution">
    <text evidence="1">The sequence shown here is derived from an EMBL/GenBank/DDBJ whole genome shotgun (WGS) entry which is preliminary data.</text>
</comment>
<protein>
    <submittedName>
        <fullName evidence="1">Uncharacterized protein</fullName>
    </submittedName>
</protein>
<name>A0AAN7AIV6_9PEZI</name>
<evidence type="ECO:0000313" key="1">
    <source>
        <dbReference type="EMBL" id="KAK4190311.1"/>
    </source>
</evidence>
<accession>A0AAN7AIV6</accession>
<sequence length="122" mass="13676">MEPHTFSLPFTFFPILASSSLCKMTPMMKRSSSLLLVLPVKDLTTRHTHNNACHHLRHAAKSGSALNWDPGILCLPLSFSALAFSSSRHVTRLQGRGPLALFFFCCSVRLSFLHRIKLILLE</sequence>